<evidence type="ECO:0000313" key="2">
    <source>
        <dbReference type="EMBL" id="MDW6003022.1"/>
    </source>
</evidence>
<evidence type="ECO:0000256" key="1">
    <source>
        <dbReference type="SAM" id="SignalP"/>
    </source>
</evidence>
<gene>
    <name evidence="2" type="ORF">SBX37_09180</name>
    <name evidence="3" type="ORF">VIM7927_02546</name>
</gene>
<dbReference type="RefSeq" id="WP_143693216.1">
    <property type="nucleotide sequence ID" value="NZ_AP024883.1"/>
</dbReference>
<dbReference type="Proteomes" id="UP000196125">
    <property type="component" value="Unassembled WGS sequence"/>
</dbReference>
<evidence type="ECO:0000313" key="3">
    <source>
        <dbReference type="EMBL" id="SMS01264.1"/>
    </source>
</evidence>
<accession>A0A1Y6IUD5</accession>
<dbReference type="EMBL" id="JAWRCO010000001">
    <property type="protein sequence ID" value="MDW6003022.1"/>
    <property type="molecule type" value="Genomic_DNA"/>
</dbReference>
<keyword evidence="5" id="KW-1185">Reference proteome</keyword>
<proteinExistence type="predicted"/>
<evidence type="ECO:0000313" key="4">
    <source>
        <dbReference type="Proteomes" id="UP000196125"/>
    </source>
</evidence>
<feature type="signal peptide" evidence="1">
    <location>
        <begin position="1"/>
        <end position="20"/>
    </location>
</feature>
<dbReference type="EMBL" id="FXXI01000004">
    <property type="protein sequence ID" value="SMS01264.1"/>
    <property type="molecule type" value="Genomic_DNA"/>
</dbReference>
<reference evidence="3 4" key="1">
    <citation type="submission" date="2017-05" db="EMBL/GenBank/DDBJ databases">
        <authorList>
            <person name="Song R."/>
            <person name="Chenine A.L."/>
            <person name="Ruprecht R.M."/>
        </authorList>
    </citation>
    <scope>NUCLEOTIDE SEQUENCE [LARGE SCALE GENOMIC DNA]</scope>
    <source>
        <strain evidence="3 4">CECT 7927</strain>
    </source>
</reference>
<protein>
    <submittedName>
        <fullName evidence="3">Uncharacterized protein</fullName>
    </submittedName>
</protein>
<dbReference type="AlphaFoldDB" id="A0A1Y6IUD5"/>
<dbReference type="Proteomes" id="UP001283366">
    <property type="component" value="Unassembled WGS sequence"/>
</dbReference>
<evidence type="ECO:0000313" key="5">
    <source>
        <dbReference type="Proteomes" id="UP001283366"/>
    </source>
</evidence>
<reference evidence="2 5" key="2">
    <citation type="submission" date="2023-11" db="EMBL/GenBank/DDBJ databases">
        <title>Plant-associative lifestyle of Vibrio porteresiae and its evolutionary dynamics.</title>
        <authorList>
            <person name="Rameshkumar N."/>
            <person name="Kirti K."/>
        </authorList>
    </citation>
    <scope>NUCLEOTIDE SEQUENCE [LARGE SCALE GENOMIC DNA]</scope>
    <source>
        <strain evidence="2 5">MSSRF38</strain>
    </source>
</reference>
<feature type="chain" id="PRO_5012531759" evidence="1">
    <location>
        <begin position="21"/>
        <end position="223"/>
    </location>
</feature>
<dbReference type="OrthoDB" id="9840805at2"/>
<keyword evidence="1" id="KW-0732">Signal</keyword>
<name>A0A1Y6IUD5_9VIBR</name>
<organism evidence="3 4">
    <name type="scientific">Vibrio mangrovi</name>
    <dbReference type="NCBI Taxonomy" id="474394"/>
    <lineage>
        <taxon>Bacteria</taxon>
        <taxon>Pseudomonadati</taxon>
        <taxon>Pseudomonadota</taxon>
        <taxon>Gammaproteobacteria</taxon>
        <taxon>Vibrionales</taxon>
        <taxon>Vibrionaceae</taxon>
        <taxon>Vibrio</taxon>
    </lineage>
</organism>
<sequence length="223" mass="25765">MSKIFISGLICLLFSSAIQASSIHSIDSVLRTKLDCKDRYIQDLCYLSVDQRNDELIIFMSSAVYRANKFIKKPSSHQAANLSHKIYWSVLQLNPALTKPHKVVLVLEVMYKDRRLIVIHDDDNTAHVELDKRIDIYQLLKDHRERVKQFTSHSQQRETLKKGESITIKYDVTNTYNVMSADAVKDNKTGKLTILSEQHKTGEKVSHTKTIHYMVLYPEDSKL</sequence>